<feature type="compositionally biased region" description="Low complexity" evidence="1">
    <location>
        <begin position="14"/>
        <end position="24"/>
    </location>
</feature>
<feature type="compositionally biased region" description="Basic residues" evidence="1">
    <location>
        <begin position="1"/>
        <end position="13"/>
    </location>
</feature>
<dbReference type="OrthoDB" id="4115400at2759"/>
<feature type="compositionally biased region" description="Low complexity" evidence="1">
    <location>
        <begin position="307"/>
        <end position="325"/>
    </location>
</feature>
<keyword evidence="3" id="KW-1185">Reference proteome</keyword>
<protein>
    <submittedName>
        <fullName evidence="2">Uncharacterized protein</fullName>
    </submittedName>
</protein>
<feature type="region of interest" description="Disordered" evidence="1">
    <location>
        <begin position="87"/>
        <end position="106"/>
    </location>
</feature>
<feature type="compositionally biased region" description="Basic and acidic residues" evidence="1">
    <location>
        <begin position="1108"/>
        <end position="1121"/>
    </location>
</feature>
<evidence type="ECO:0000313" key="3">
    <source>
        <dbReference type="Proteomes" id="UP000777438"/>
    </source>
</evidence>
<reference evidence="2 3" key="1">
    <citation type="journal article" date="2021" name="Nat. Commun.">
        <title>Genetic determinants of endophytism in the Arabidopsis root mycobiome.</title>
        <authorList>
            <person name="Mesny F."/>
            <person name="Miyauchi S."/>
            <person name="Thiergart T."/>
            <person name="Pickel B."/>
            <person name="Atanasova L."/>
            <person name="Karlsson M."/>
            <person name="Huettel B."/>
            <person name="Barry K.W."/>
            <person name="Haridas S."/>
            <person name="Chen C."/>
            <person name="Bauer D."/>
            <person name="Andreopoulos W."/>
            <person name="Pangilinan J."/>
            <person name="LaButti K."/>
            <person name="Riley R."/>
            <person name="Lipzen A."/>
            <person name="Clum A."/>
            <person name="Drula E."/>
            <person name="Henrissat B."/>
            <person name="Kohler A."/>
            <person name="Grigoriev I.V."/>
            <person name="Martin F.M."/>
            <person name="Hacquard S."/>
        </authorList>
    </citation>
    <scope>NUCLEOTIDE SEQUENCE [LARGE SCALE GENOMIC DNA]</scope>
    <source>
        <strain evidence="2 3">MPI-CAGE-CH-0241</strain>
    </source>
</reference>
<accession>A0A9P9AX54</accession>
<feature type="compositionally biased region" description="Low complexity" evidence="1">
    <location>
        <begin position="1145"/>
        <end position="1156"/>
    </location>
</feature>
<feature type="compositionally biased region" description="Acidic residues" evidence="1">
    <location>
        <begin position="605"/>
        <end position="614"/>
    </location>
</feature>
<name>A0A9P9AX54_9HYPO</name>
<sequence length="1246" mass="136266">MERSRRTNSRRRTLGGSTSPTSPSEASFDLNSSTSPVATHINNTPQSAHNAAGRRASKPLQQRAFTFSPPTASRSLNSMKRPAAMDNYAFADEEDDGPKKGGHSLRKKARVDYTFEHIDDEVIVPNSSSSARGRKRKSNVNFDTEDIYSQEAKRRGTSMGADTPSARRRNPSRKSSEMKAYREAALEDDDNDVQDTIEVGVSYSEVDESEFPNTSWSNPSSPQSTKATPRVNLAAPPSDTHTETRPIIKLRQSSVSDFFTKTSKDPPGKVTPAPAEQPQDQPAQVKPEQDVYAPEPLSLVAVPTNGSATSSAITPTAVTPTAAPVEKPVVESSPKPLENPVNGDSTSTSEETVLENPNEPASDAKINKEAEAHGETNTTEEAKTEAVVEAGAEAINGTQPSSPQLSSPKMDADPVDEPTKDTEIAKPVVEPQQSEQDDSKSVASEPTSEHPRPSITNAENTIPSSELKEGTNGDEQLTTPANERRTPDSCHSTMDDANAIVNNEAPEPLSTPAEVNVPTPSTPVESQTSAPSSSHPEPKSSPQKPASPEPQMAAEKPQPAPVGRWAHLTPYENDYVLYPEKKGRNDEDTGIEDQTPDREGLDMEPMVEDNDDNADAAPPEAPTPAINTPTRGSPIPDSADPTAFNSPAPAGEDPDDAEVESQDASEKERFYRYRKIRDAEEFVAAVENYENMSTAELTDALEAINVSLVQWQTEWVGLGKVVDDYENSLRRRAADSKYEARTRNLHQHGVNYEEPDFAVKGYKAREKESMNETRYLQKQDRIMAATYGFEYDPHPSKIGRQNPETQQSGIMTRGRSLRNQPRQTAKATETEEVTGKRQRKPVQLFDPAMQDVSRSSTPVPTRGRRRKGGMADGEDTQSNPATSFNTDVASDPEASAPKTRRRRGPRAKADVPSIVEEMVQDQDADESTAANDQATKPTRRGRGRPSVRYEEADPNEFVEEEPQPEPKPPVRRHLLTLKIPKGKNFSEPASSITDNGDSRPSTADSEESSHTAESSYSFRPKRQKRFRDDPDGAEEVAQAPPKKRGKRTKMAVLEVPAATPIAPTPEPVQPTPNRKVHKIKVVRSEARNGTAAPPPVPAPTTSEEQGEEPQKDYKSMTKSEKMSASMKNRWANGNMAGAVEKRKATLAAKKAAQAAAEQKSGVIAPKPKGKAAAKKEAAFQMHLQQPPQLPQQPMQQHPQHPQHQMQFQQHPQQPHQQPPQHPMHQGGNPGYVPGMPGMGYPYPSQR</sequence>
<feature type="compositionally biased region" description="Acidic residues" evidence="1">
    <location>
        <begin position="186"/>
        <end position="195"/>
    </location>
</feature>
<evidence type="ECO:0000313" key="2">
    <source>
        <dbReference type="EMBL" id="KAH6900455.1"/>
    </source>
</evidence>
<feature type="region of interest" description="Disordered" evidence="1">
    <location>
        <begin position="793"/>
        <end position="1246"/>
    </location>
</feature>
<feature type="compositionally biased region" description="Polar residues" evidence="1">
    <location>
        <begin position="251"/>
        <end position="261"/>
    </location>
</feature>
<feature type="compositionally biased region" description="Polar residues" evidence="1">
    <location>
        <begin position="987"/>
        <end position="1003"/>
    </location>
</feature>
<feature type="compositionally biased region" description="Polar residues" evidence="1">
    <location>
        <begin position="817"/>
        <end position="827"/>
    </location>
</feature>
<feature type="compositionally biased region" description="Acidic residues" evidence="1">
    <location>
        <begin position="652"/>
        <end position="663"/>
    </location>
</feature>
<feature type="compositionally biased region" description="Low complexity" evidence="1">
    <location>
        <begin position="272"/>
        <end position="284"/>
    </location>
</feature>
<feature type="compositionally biased region" description="Polar residues" evidence="1">
    <location>
        <begin position="29"/>
        <end position="49"/>
    </location>
</feature>
<feature type="compositionally biased region" description="Acidic residues" evidence="1">
    <location>
        <begin position="952"/>
        <end position="963"/>
    </location>
</feature>
<feature type="compositionally biased region" description="Polar residues" evidence="1">
    <location>
        <begin position="518"/>
        <end position="528"/>
    </location>
</feature>
<comment type="caution">
    <text evidence="2">The sequence shown here is derived from an EMBL/GenBank/DDBJ whole genome shotgun (WGS) entry which is preliminary data.</text>
</comment>
<feature type="compositionally biased region" description="Low complexity" evidence="1">
    <location>
        <begin position="615"/>
        <end position="630"/>
    </location>
</feature>
<organism evidence="2 3">
    <name type="scientific">Thelonectria olida</name>
    <dbReference type="NCBI Taxonomy" id="1576542"/>
    <lineage>
        <taxon>Eukaryota</taxon>
        <taxon>Fungi</taxon>
        <taxon>Dikarya</taxon>
        <taxon>Ascomycota</taxon>
        <taxon>Pezizomycotina</taxon>
        <taxon>Sordariomycetes</taxon>
        <taxon>Hypocreomycetidae</taxon>
        <taxon>Hypocreales</taxon>
        <taxon>Nectriaceae</taxon>
        <taxon>Thelonectria</taxon>
    </lineage>
</organism>
<gene>
    <name evidence="2" type="ORF">B0T10DRAFT_29486</name>
</gene>
<feature type="compositionally biased region" description="Basic and acidic residues" evidence="1">
    <location>
        <begin position="174"/>
        <end position="185"/>
    </location>
</feature>
<feature type="compositionally biased region" description="Low complexity" evidence="1">
    <location>
        <begin position="1178"/>
        <end position="1215"/>
    </location>
</feature>
<dbReference type="Proteomes" id="UP000777438">
    <property type="component" value="Unassembled WGS sequence"/>
</dbReference>
<feature type="region of interest" description="Disordered" evidence="1">
    <location>
        <begin position="115"/>
        <end position="665"/>
    </location>
</feature>
<feature type="compositionally biased region" description="Basic and acidic residues" evidence="1">
    <location>
        <begin position="365"/>
        <end position="386"/>
    </location>
</feature>
<proteinExistence type="predicted"/>
<feature type="compositionally biased region" description="Polar residues" evidence="1">
    <location>
        <begin position="342"/>
        <end position="351"/>
    </location>
</feature>
<feature type="compositionally biased region" description="Polar residues" evidence="1">
    <location>
        <begin position="876"/>
        <end position="888"/>
    </location>
</feature>
<dbReference type="AlphaFoldDB" id="A0A9P9AX54"/>
<feature type="compositionally biased region" description="Polar residues" evidence="1">
    <location>
        <begin position="454"/>
        <end position="464"/>
    </location>
</feature>
<evidence type="ECO:0000256" key="1">
    <source>
        <dbReference type="SAM" id="MobiDB-lite"/>
    </source>
</evidence>
<feature type="compositionally biased region" description="Low complexity" evidence="1">
    <location>
        <begin position="529"/>
        <end position="544"/>
    </location>
</feature>
<feature type="compositionally biased region" description="Polar residues" evidence="1">
    <location>
        <begin position="396"/>
        <end position="407"/>
    </location>
</feature>
<feature type="compositionally biased region" description="Low complexity" evidence="1">
    <location>
        <begin position="1222"/>
        <end position="1246"/>
    </location>
</feature>
<dbReference type="EMBL" id="JAGPYM010000001">
    <property type="protein sequence ID" value="KAH6900455.1"/>
    <property type="molecule type" value="Genomic_DNA"/>
</dbReference>
<feature type="compositionally biased region" description="Polar residues" evidence="1">
    <location>
        <begin position="211"/>
        <end position="227"/>
    </location>
</feature>
<feature type="region of interest" description="Disordered" evidence="1">
    <location>
        <begin position="1"/>
        <end position="61"/>
    </location>
</feature>